<reference evidence="1" key="1">
    <citation type="submission" date="2024-03" db="EMBL/GenBank/DDBJ databases">
        <title>Diverse circular DNA viruses in blood, oral, and fecal samples of captive lemurs.</title>
        <authorList>
            <person name="Paietta E.N."/>
            <person name="Kraberger S."/>
            <person name="Lund M.C."/>
            <person name="Custer J.M."/>
            <person name="Vargas K.M."/>
            <person name="Ehmke E.E."/>
            <person name="Yoder A.D."/>
            <person name="Varsani A."/>
        </authorList>
    </citation>
    <scope>NUCLEOTIDE SEQUENCE</scope>
    <source>
        <strain evidence="1">Duke_21_2</strain>
        <strain evidence="2">Duke_25FS_5</strain>
    </source>
</reference>
<sequence>MSDKKLTEEDIYFGYEYCAICGRPLSLNEEGICDECFFETSKPLTDEEIKIMGQSNDD</sequence>
<organism evidence="1">
    <name type="scientific">Dulem virus 29</name>
    <dbReference type="NCBI Taxonomy" id="3145747"/>
    <lineage>
        <taxon>Viruses</taxon>
        <taxon>Duplodnaviria</taxon>
        <taxon>Heunggongvirae</taxon>
        <taxon>Uroviricota</taxon>
        <taxon>Caudoviricetes</taxon>
    </lineage>
</organism>
<dbReference type="EMBL" id="PP511642">
    <property type="protein sequence ID" value="XCD06206.1"/>
    <property type="molecule type" value="Genomic_DNA"/>
</dbReference>
<proteinExistence type="predicted"/>
<name>A0AAU8AUY9_9CAUD</name>
<protein>
    <submittedName>
        <fullName evidence="1">NMD3 family</fullName>
    </submittedName>
</protein>
<evidence type="ECO:0000313" key="1">
    <source>
        <dbReference type="EMBL" id="XCD03766.1"/>
    </source>
</evidence>
<accession>A0AAU8AUY9</accession>
<dbReference type="EMBL" id="PP511380">
    <property type="protein sequence ID" value="XCD03766.1"/>
    <property type="molecule type" value="Genomic_DNA"/>
</dbReference>
<evidence type="ECO:0000313" key="2">
    <source>
        <dbReference type="EMBL" id="XCD06206.1"/>
    </source>
</evidence>